<organism evidence="3 4">
    <name type="scientific">Entamoeba nuttalli</name>
    <dbReference type="NCBI Taxonomy" id="412467"/>
    <lineage>
        <taxon>Eukaryota</taxon>
        <taxon>Amoebozoa</taxon>
        <taxon>Evosea</taxon>
        <taxon>Archamoebae</taxon>
        <taxon>Mastigamoebida</taxon>
        <taxon>Entamoebidae</taxon>
        <taxon>Entamoeba</taxon>
    </lineage>
</organism>
<feature type="region of interest" description="Disordered" evidence="2">
    <location>
        <begin position="241"/>
        <end position="263"/>
    </location>
</feature>
<evidence type="ECO:0000256" key="1">
    <source>
        <dbReference type="SAM" id="Coils"/>
    </source>
</evidence>
<evidence type="ECO:0000313" key="4">
    <source>
        <dbReference type="Proteomes" id="UP001628156"/>
    </source>
</evidence>
<feature type="compositionally biased region" description="Basic and acidic residues" evidence="2">
    <location>
        <begin position="302"/>
        <end position="317"/>
    </location>
</feature>
<feature type="compositionally biased region" description="Polar residues" evidence="2">
    <location>
        <begin position="320"/>
        <end position="345"/>
    </location>
</feature>
<comment type="caution">
    <text evidence="3">The sequence shown here is derived from an EMBL/GenBank/DDBJ whole genome shotgun (WGS) entry which is preliminary data.</text>
</comment>
<accession>A0ABQ0DR31</accession>
<proteinExistence type="predicted"/>
<feature type="compositionally biased region" description="Polar residues" evidence="2">
    <location>
        <begin position="397"/>
        <end position="411"/>
    </location>
</feature>
<sequence>MSSSNIELQNQLNSFTTDMNSARQAMGQRLSNLSEQFTKQCQAITKNYGQNTDSFAEGLVHIIPSQAEILAGQQEIPTMSKQQSVELLHIVEGGIQRIEEINKSLTDLLKNSTAIEKLRKIKEETQTINNVLAKQDDEMKEIYSMYSNLERRQRELAEKFEKVAKEDLLQANVSRQDDLNIIQKDALNQSLNKKQSPYQSEQPTIQKVPITKDAVQKQTVPLQLMQDMQAVPPLPQQKMNKQLTPKIQEQQKPDTTLKKQSSKRLIDSQLANNVLDDFCTDQIMSQANNQPIIIQQAQQPKKSTETIKKDSTEERCVDIQPTNTQQLTEPIQNGNQYDQHTLQRTQQKKPMVLPSVQNNSIPRRGQLKQRPQSRVGDTRPQSRVGDIRPQSRVGDTRPQSSMRNTSTAYRLGNSQPYRISEQQMNQQNIQELTDQFNDVTNQLEPLQSQQEDLINTDPYYDNENYHFDEEVCPCSESYDQDQYYKNGILYDDYNNDYQQLSYIPQQRIIYVPMQQVIDPYTGQIIMQPISYTQPIYQPPLNQYMVPLMQPPYDSSPMRRQRRGPVAYYPMVPQQFRRQNQSMRYAQPYNYPM</sequence>
<name>A0ABQ0DR31_9EUKA</name>
<evidence type="ECO:0000256" key="2">
    <source>
        <dbReference type="SAM" id="MobiDB-lite"/>
    </source>
</evidence>
<feature type="coiled-coil region" evidence="1">
    <location>
        <begin position="132"/>
        <end position="166"/>
    </location>
</feature>
<evidence type="ECO:0000313" key="3">
    <source>
        <dbReference type="EMBL" id="GAB1225316.1"/>
    </source>
</evidence>
<feature type="region of interest" description="Disordered" evidence="2">
    <location>
        <begin position="295"/>
        <end position="411"/>
    </location>
</feature>
<keyword evidence="1" id="KW-0175">Coiled coil</keyword>
<keyword evidence="4" id="KW-1185">Reference proteome</keyword>
<dbReference type="EMBL" id="BAAFRS010000248">
    <property type="protein sequence ID" value="GAB1225316.1"/>
    <property type="molecule type" value="Genomic_DNA"/>
</dbReference>
<reference evidence="3 4" key="1">
    <citation type="journal article" date="2019" name="PLoS Negl. Trop. Dis.">
        <title>Whole genome sequencing of Entamoeba nuttalli reveals mammalian host-related molecular signatures and a novel octapeptide-repeat surface protein.</title>
        <authorList>
            <person name="Tanaka M."/>
            <person name="Makiuchi T."/>
            <person name="Komiyama T."/>
            <person name="Shiina T."/>
            <person name="Osaki K."/>
            <person name="Tachibana H."/>
        </authorList>
    </citation>
    <scope>NUCLEOTIDE SEQUENCE [LARGE SCALE GENOMIC DNA]</scope>
    <source>
        <strain evidence="3 4">P19-061405</strain>
    </source>
</reference>
<protein>
    <submittedName>
        <fullName evidence="3">Uncharacterized protein</fullName>
    </submittedName>
</protein>
<gene>
    <name evidence="3" type="ORF">ENUP19_0248G0090</name>
</gene>
<dbReference type="Proteomes" id="UP001628156">
    <property type="component" value="Unassembled WGS sequence"/>
</dbReference>